<feature type="non-terminal residue" evidence="5">
    <location>
        <position position="1"/>
    </location>
</feature>
<dbReference type="STRING" id="8022.A0A060ZBI2"/>
<dbReference type="PROSITE" id="PS50194">
    <property type="entry name" value="FILAMIN_REPEAT"/>
    <property type="match status" value="2"/>
</dbReference>
<evidence type="ECO:0000313" key="5">
    <source>
        <dbReference type="EMBL" id="CDQ99059.1"/>
    </source>
</evidence>
<dbReference type="Pfam" id="PF00630">
    <property type="entry name" value="Filamin"/>
    <property type="match status" value="1"/>
</dbReference>
<keyword evidence="4" id="KW-0812">Transmembrane</keyword>
<proteinExistence type="inferred from homology"/>
<dbReference type="GO" id="GO:0051015">
    <property type="term" value="F:actin filament binding"/>
    <property type="evidence" value="ECO:0007669"/>
    <property type="project" value="InterPro"/>
</dbReference>
<dbReference type="GO" id="GO:0030036">
    <property type="term" value="P:actin cytoskeleton organization"/>
    <property type="evidence" value="ECO:0007669"/>
    <property type="project" value="InterPro"/>
</dbReference>
<dbReference type="SMART" id="SM00557">
    <property type="entry name" value="IG_FLMN"/>
    <property type="match status" value="1"/>
</dbReference>
<dbReference type="GO" id="GO:0007399">
    <property type="term" value="P:nervous system development"/>
    <property type="evidence" value="ECO:0007669"/>
    <property type="project" value="UniProtKB-ARBA"/>
</dbReference>
<dbReference type="EMBL" id="FR942858">
    <property type="protein sequence ID" value="CDQ99059.1"/>
    <property type="molecule type" value="Genomic_DNA"/>
</dbReference>
<dbReference type="FunFam" id="2.60.40.10:FF:000138">
    <property type="entry name" value="filamin-B isoform X1"/>
    <property type="match status" value="1"/>
</dbReference>
<sequence>SIICFHFSPSFLFSPVRLSPVGDDTMRTSQLNVGTATDVSLKISETDLSSLTASIRAPSGNEEPCLLKRLPNRHIGISFTPKEVGEHVVSVMKNGTHVTNSPFKIMVGQSEIGDASKVKVFGQGLVEGHIFEVAEFIVDTRNAGEGVFIGIHCGIHWYGIHWYSLWYSLVWYSLVFIVIIEG</sequence>
<keyword evidence="4" id="KW-1133">Transmembrane helix</keyword>
<accession>A0A060ZBI2</accession>
<dbReference type="InterPro" id="IPR013783">
    <property type="entry name" value="Ig-like_fold"/>
</dbReference>
<evidence type="ECO:0000256" key="4">
    <source>
        <dbReference type="SAM" id="Phobius"/>
    </source>
</evidence>
<feature type="transmembrane region" description="Helical" evidence="4">
    <location>
        <begin position="160"/>
        <end position="180"/>
    </location>
</feature>
<dbReference type="PANTHER" id="PTHR38537">
    <property type="entry name" value="JITTERBUG, ISOFORM N"/>
    <property type="match status" value="1"/>
</dbReference>
<dbReference type="InterPro" id="IPR044801">
    <property type="entry name" value="Filamin"/>
</dbReference>
<name>A0A060ZBI2_ONCMY</name>
<reference evidence="5" key="2">
    <citation type="submission" date="2014-03" db="EMBL/GenBank/DDBJ databases">
        <authorList>
            <person name="Genoscope - CEA"/>
        </authorList>
    </citation>
    <scope>NUCLEOTIDE SEQUENCE</scope>
</reference>
<keyword evidence="4" id="KW-0472">Membrane</keyword>
<evidence type="ECO:0000256" key="1">
    <source>
        <dbReference type="ARBA" id="ARBA00009238"/>
    </source>
</evidence>
<comment type="similarity">
    <text evidence="1">Belongs to the filamin family.</text>
</comment>
<evidence type="ECO:0000313" key="6">
    <source>
        <dbReference type="Proteomes" id="UP000193380"/>
    </source>
</evidence>
<dbReference type="Gene3D" id="2.60.40.10">
    <property type="entry name" value="Immunoglobulins"/>
    <property type="match status" value="2"/>
</dbReference>
<dbReference type="Proteomes" id="UP000193380">
    <property type="component" value="Unassembled WGS sequence"/>
</dbReference>
<dbReference type="AlphaFoldDB" id="A0A060ZBI2"/>
<dbReference type="PANTHER" id="PTHR38537:SF12">
    <property type="entry name" value="FILAMIN-C"/>
    <property type="match status" value="1"/>
</dbReference>
<dbReference type="SUPFAM" id="SSF81296">
    <property type="entry name" value="E set domains"/>
    <property type="match status" value="1"/>
</dbReference>
<protein>
    <submittedName>
        <fullName evidence="5">Uncharacterized protein</fullName>
    </submittedName>
</protein>
<gene>
    <name evidence="5" type="ORF">GSONMT00063379001</name>
</gene>
<dbReference type="InterPro" id="IPR014756">
    <property type="entry name" value="Ig_E-set"/>
</dbReference>
<feature type="repeat" description="Filamin" evidence="3">
    <location>
        <begin position="10"/>
        <end position="107"/>
    </location>
</feature>
<dbReference type="PaxDb" id="8022-A0A060ZBI2"/>
<evidence type="ECO:0000256" key="2">
    <source>
        <dbReference type="ARBA" id="ARBA00022737"/>
    </source>
</evidence>
<feature type="repeat" description="Filamin" evidence="3">
    <location>
        <begin position="110"/>
        <end position="146"/>
    </location>
</feature>
<reference evidence="5" key="1">
    <citation type="journal article" date="2014" name="Nat. Commun.">
        <title>The rainbow trout genome provides novel insights into evolution after whole-genome duplication in vertebrates.</title>
        <authorList>
            <person name="Berthelot C."/>
            <person name="Brunet F."/>
            <person name="Chalopin D."/>
            <person name="Juanchich A."/>
            <person name="Bernard M."/>
            <person name="Noel B."/>
            <person name="Bento P."/>
            <person name="Da Silva C."/>
            <person name="Labadie K."/>
            <person name="Alberti A."/>
            <person name="Aury J.M."/>
            <person name="Louis A."/>
            <person name="Dehais P."/>
            <person name="Bardou P."/>
            <person name="Montfort J."/>
            <person name="Klopp C."/>
            <person name="Cabau C."/>
            <person name="Gaspin C."/>
            <person name="Thorgaard G.H."/>
            <person name="Boussaha M."/>
            <person name="Quillet E."/>
            <person name="Guyomard R."/>
            <person name="Galiana D."/>
            <person name="Bobe J."/>
            <person name="Volff J.N."/>
            <person name="Genet C."/>
            <person name="Wincker P."/>
            <person name="Jaillon O."/>
            <person name="Roest Crollius H."/>
            <person name="Guiguen Y."/>
        </authorList>
    </citation>
    <scope>NUCLEOTIDE SEQUENCE [LARGE SCALE GENOMIC DNA]</scope>
</reference>
<dbReference type="InterPro" id="IPR001298">
    <property type="entry name" value="Filamin/ABP280_rpt"/>
</dbReference>
<organism evidence="5 6">
    <name type="scientific">Oncorhynchus mykiss</name>
    <name type="common">Rainbow trout</name>
    <name type="synonym">Salmo gairdneri</name>
    <dbReference type="NCBI Taxonomy" id="8022"/>
    <lineage>
        <taxon>Eukaryota</taxon>
        <taxon>Metazoa</taxon>
        <taxon>Chordata</taxon>
        <taxon>Craniata</taxon>
        <taxon>Vertebrata</taxon>
        <taxon>Euteleostomi</taxon>
        <taxon>Actinopterygii</taxon>
        <taxon>Neopterygii</taxon>
        <taxon>Teleostei</taxon>
        <taxon>Protacanthopterygii</taxon>
        <taxon>Salmoniformes</taxon>
        <taxon>Salmonidae</taxon>
        <taxon>Salmoninae</taxon>
        <taxon>Oncorhynchus</taxon>
    </lineage>
</organism>
<evidence type="ECO:0000256" key="3">
    <source>
        <dbReference type="PROSITE-ProRule" id="PRU00087"/>
    </source>
</evidence>
<dbReference type="InterPro" id="IPR017868">
    <property type="entry name" value="Filamin/ABP280_repeat-like"/>
</dbReference>
<keyword evidence="2" id="KW-0677">Repeat</keyword>